<dbReference type="VEuPathDB" id="FungiDB:YALI1_D13871g"/>
<keyword evidence="7 9" id="KW-1133">Transmembrane helix</keyword>
<evidence type="ECO:0000256" key="8">
    <source>
        <dbReference type="ARBA" id="ARBA00023136"/>
    </source>
</evidence>
<evidence type="ECO:0000256" key="1">
    <source>
        <dbReference type="ARBA" id="ARBA00002791"/>
    </source>
</evidence>
<evidence type="ECO:0000256" key="2">
    <source>
        <dbReference type="ARBA" id="ARBA00004477"/>
    </source>
</evidence>
<evidence type="ECO:0000256" key="5">
    <source>
        <dbReference type="ARBA" id="ARBA00022729"/>
    </source>
</evidence>
<keyword evidence="6" id="KW-0256">Endoplasmic reticulum</keyword>
<dbReference type="PANTHER" id="PTHR12692:SF0">
    <property type="entry name" value="GH11935P"/>
    <property type="match status" value="1"/>
</dbReference>
<dbReference type="eggNOG" id="KOG2603">
    <property type="taxonomic scope" value="Eukaryota"/>
</dbReference>
<comment type="subcellular location">
    <subcellularLocation>
        <location evidence="2">Endoplasmic reticulum membrane</location>
        <topology evidence="2">Multi-pass membrane protein</topology>
    </subcellularLocation>
</comment>
<feature type="transmembrane region" description="Helical" evidence="9">
    <location>
        <begin position="233"/>
        <end position="252"/>
    </location>
</feature>
<evidence type="ECO:0000256" key="4">
    <source>
        <dbReference type="ARBA" id="ARBA00022692"/>
    </source>
</evidence>
<proteinExistence type="inferred from homology"/>
<reference evidence="10 11" key="1">
    <citation type="journal article" date="2016" name="PLoS ONE">
        <title>Sequence Assembly of Yarrowia lipolytica Strain W29/CLIB89 Shows Transposable Element Diversity.</title>
        <authorList>
            <person name="Magnan C."/>
            <person name="Yu J."/>
            <person name="Chang I."/>
            <person name="Jahn E."/>
            <person name="Kanomata Y."/>
            <person name="Wu J."/>
            <person name="Zeller M."/>
            <person name="Oakes M."/>
            <person name="Baldi P."/>
            <person name="Sandmeyer S."/>
        </authorList>
    </citation>
    <scope>NUCLEOTIDE SEQUENCE [LARGE SCALE GENOMIC DNA]</scope>
    <source>
        <strain evidence="11">CLIB89(W29)</strain>
    </source>
</reference>
<keyword evidence="4 9" id="KW-0812">Transmembrane</keyword>
<dbReference type="InterPro" id="IPR021149">
    <property type="entry name" value="OligosaccharylTrfase_OST3/OST6"/>
</dbReference>
<dbReference type="Pfam" id="PF04756">
    <property type="entry name" value="OST3_OST6"/>
    <property type="match status" value="1"/>
</dbReference>
<keyword evidence="8 9" id="KW-0472">Membrane</keyword>
<dbReference type="Gene3D" id="3.40.30.10">
    <property type="entry name" value="Glutaredoxin"/>
    <property type="match status" value="1"/>
</dbReference>
<protein>
    <recommendedName>
        <fullName evidence="12">Dolichyl-diphosphooligosaccharide--protein glycosyltransferase subunit 3</fullName>
    </recommendedName>
</protein>
<dbReference type="GO" id="GO:0008250">
    <property type="term" value="C:oligosaccharyltransferase complex"/>
    <property type="evidence" value="ECO:0007669"/>
    <property type="project" value="TreeGrafter"/>
</dbReference>
<dbReference type="SUPFAM" id="SSF52833">
    <property type="entry name" value="Thioredoxin-like"/>
    <property type="match status" value="1"/>
</dbReference>
<dbReference type="PANTHER" id="PTHR12692">
    <property type="entry name" value="DOLICHYL-DIPHOSPHOOLIGOSACCHARIDE--PROTEIN GLYCOSYLTRANSFERASE-RELATED"/>
    <property type="match status" value="1"/>
</dbReference>
<dbReference type="VEuPathDB" id="FungiDB:YALI0_D11066g"/>
<dbReference type="KEGG" id="yli:2910724"/>
<evidence type="ECO:0000256" key="7">
    <source>
        <dbReference type="ARBA" id="ARBA00022989"/>
    </source>
</evidence>
<accession>A0A1D8NE34</accession>
<feature type="transmembrane region" description="Helical" evidence="9">
    <location>
        <begin position="286"/>
        <end position="303"/>
    </location>
</feature>
<dbReference type="Proteomes" id="UP000182444">
    <property type="component" value="Chromosome 1D"/>
</dbReference>
<feature type="transmembrane region" description="Helical" evidence="9">
    <location>
        <begin position="315"/>
        <end position="334"/>
    </location>
</feature>
<name>A0A1D8NE34_YARLL</name>
<gene>
    <name evidence="10" type="ORF">YALI1_D13871g</name>
</gene>
<dbReference type="AlphaFoldDB" id="A0A1D8NE34"/>
<dbReference type="GeneID" id="2910724"/>
<keyword evidence="5" id="KW-0732">Signal</keyword>
<evidence type="ECO:0008006" key="12">
    <source>
        <dbReference type="Google" id="ProtNLM"/>
    </source>
</evidence>
<evidence type="ECO:0000313" key="10">
    <source>
        <dbReference type="EMBL" id="AOW03907.1"/>
    </source>
</evidence>
<sequence>MLLCVVIQGVTLINANITPHWHQRKMHVLAPIVALFLLATTAFAQVFDAEFIRENLPSLSRSKGVIRLNDQNFQKLVGGPRDYHFVVLLTAEAAQFGCHLCKEFGPSFDLLAASYLTDHPDSDNVFFGIADFSESQATYRGLDLTAAPNFWIFPPTEKNIPIGGEHYKFSFPQVDNLEVPAGNFIREVTGKDFKIHYPFRWDKLFSAILTIAGVGVGLVVFKKQLKVFFAKRNVWAAATLVLILMFVAGHMYNIIRKTQYIVADGNNNPVYFVGGFSQQIGVETQIIALTYALLAFCVISLALRAPSLNTGSKQVGVTLALCIVILVAYSFLLAKFHIKNGGYPYHLLNIF</sequence>
<dbReference type="OMA" id="VLFGMYS"/>
<comment type="function">
    <text evidence="1">Subunit of the oligosaccharyl transferase (OST) complex that catalyzes the initial transfer of a defined glycan (Glc(3)Man(9)GlcNAc(2) in eukaryotes) from the lipid carrier dolichol-pyrophosphate to an asparagine residue within an Asn-X-Ser/Thr consensus motif in nascent polypeptide chains, the first step in protein N-glycosylation. N-glycosylation occurs cotranslationally and the complex associates with the Sec61 complex at the channel-forming translocon complex that mediates protein translocation across the endoplasmic reticulum (ER). All subunits are required for a maximal enzyme activity.</text>
</comment>
<dbReference type="EMBL" id="CP017556">
    <property type="protein sequence ID" value="AOW03907.1"/>
    <property type="molecule type" value="Genomic_DNA"/>
</dbReference>
<feature type="transmembrane region" description="Helical" evidence="9">
    <location>
        <begin position="25"/>
        <end position="47"/>
    </location>
</feature>
<evidence type="ECO:0000256" key="3">
    <source>
        <dbReference type="ARBA" id="ARBA00009561"/>
    </source>
</evidence>
<dbReference type="RefSeq" id="XP_502683.3">
    <property type="nucleotide sequence ID" value="XM_502683.3"/>
</dbReference>
<dbReference type="InterPro" id="IPR036249">
    <property type="entry name" value="Thioredoxin-like_sf"/>
</dbReference>
<evidence type="ECO:0000256" key="6">
    <source>
        <dbReference type="ARBA" id="ARBA00022824"/>
    </source>
</evidence>
<comment type="similarity">
    <text evidence="3">Belongs to the OST3/OST6 family.</text>
</comment>
<evidence type="ECO:0000256" key="9">
    <source>
        <dbReference type="SAM" id="Phobius"/>
    </source>
</evidence>
<feature type="transmembrane region" description="Helical" evidence="9">
    <location>
        <begin position="204"/>
        <end position="221"/>
    </location>
</feature>
<evidence type="ECO:0000313" key="11">
    <source>
        <dbReference type="Proteomes" id="UP000182444"/>
    </source>
</evidence>
<organism evidence="10 11">
    <name type="scientific">Yarrowia lipolytica</name>
    <name type="common">Candida lipolytica</name>
    <dbReference type="NCBI Taxonomy" id="4952"/>
    <lineage>
        <taxon>Eukaryota</taxon>
        <taxon>Fungi</taxon>
        <taxon>Dikarya</taxon>
        <taxon>Ascomycota</taxon>
        <taxon>Saccharomycotina</taxon>
        <taxon>Dipodascomycetes</taxon>
        <taxon>Dipodascales</taxon>
        <taxon>Dipodascales incertae sedis</taxon>
        <taxon>Yarrowia</taxon>
    </lineage>
</organism>
<dbReference type="GO" id="GO:0018279">
    <property type="term" value="P:protein N-linked glycosylation via asparagine"/>
    <property type="evidence" value="ECO:0007669"/>
    <property type="project" value="TreeGrafter"/>
</dbReference>